<organism evidence="2">
    <name type="scientific">Fibrocapsa japonica</name>
    <dbReference type="NCBI Taxonomy" id="94617"/>
    <lineage>
        <taxon>Eukaryota</taxon>
        <taxon>Sar</taxon>
        <taxon>Stramenopiles</taxon>
        <taxon>Ochrophyta</taxon>
        <taxon>Raphidophyceae</taxon>
        <taxon>Chattonellales</taxon>
        <taxon>Chattonellaceae</taxon>
        <taxon>Fibrocapsa</taxon>
    </lineage>
</organism>
<dbReference type="AlphaFoldDB" id="A0A7S2XYP3"/>
<accession>A0A7S2XYP3</accession>
<feature type="compositionally biased region" description="Basic and acidic residues" evidence="1">
    <location>
        <begin position="66"/>
        <end position="84"/>
    </location>
</feature>
<evidence type="ECO:0000256" key="1">
    <source>
        <dbReference type="SAM" id="MobiDB-lite"/>
    </source>
</evidence>
<evidence type="ECO:0000313" key="2">
    <source>
        <dbReference type="EMBL" id="CAD9864968.1"/>
    </source>
</evidence>
<reference evidence="2" key="1">
    <citation type="submission" date="2021-01" db="EMBL/GenBank/DDBJ databases">
        <authorList>
            <person name="Corre E."/>
            <person name="Pelletier E."/>
            <person name="Niang G."/>
            <person name="Scheremetjew M."/>
            <person name="Finn R."/>
            <person name="Kale V."/>
            <person name="Holt S."/>
            <person name="Cochrane G."/>
            <person name="Meng A."/>
            <person name="Brown T."/>
            <person name="Cohen L."/>
        </authorList>
    </citation>
    <scope>NUCLEOTIDE SEQUENCE</scope>
    <source>
        <strain evidence="2">CCMP1661</strain>
    </source>
</reference>
<sequence length="105" mass="11097">MNKDVRVSSGVCTPATAFHGTSLISRLGDGGLEFGIIRRRPLPLPKGKSAAIPASAVPPLAPPTPKAEENSRKASLEEDSKEGPKPIYGVLESRIEEAPLLDLNL</sequence>
<dbReference type="EMBL" id="HBHR01013691">
    <property type="protein sequence ID" value="CAD9864968.1"/>
    <property type="molecule type" value="Transcribed_RNA"/>
</dbReference>
<protein>
    <submittedName>
        <fullName evidence="2">Uncharacterized protein</fullName>
    </submittedName>
</protein>
<name>A0A7S2XYP3_9STRA</name>
<gene>
    <name evidence="2" type="ORF">FJAP1339_LOCUS6754</name>
</gene>
<feature type="region of interest" description="Disordered" evidence="1">
    <location>
        <begin position="47"/>
        <end position="89"/>
    </location>
</feature>
<proteinExistence type="predicted"/>